<comment type="similarity">
    <text evidence="1">Belongs to the AHA1 family.</text>
</comment>
<evidence type="ECO:0000259" key="2">
    <source>
        <dbReference type="Pfam" id="PF08327"/>
    </source>
</evidence>
<protein>
    <recommendedName>
        <fullName evidence="2">Activator of Hsp90 ATPase homologue 1/2-like C-terminal domain-containing protein</fullName>
    </recommendedName>
</protein>
<evidence type="ECO:0000256" key="1">
    <source>
        <dbReference type="ARBA" id="ARBA00006817"/>
    </source>
</evidence>
<dbReference type="Proteomes" id="UP000294844">
    <property type="component" value="Unassembled WGS sequence"/>
</dbReference>
<dbReference type="Proteomes" id="UP000295685">
    <property type="component" value="Unassembled WGS sequence"/>
</dbReference>
<dbReference type="EMBL" id="PECM01000008">
    <property type="protein sequence ID" value="TEA05378.1"/>
    <property type="molecule type" value="Genomic_DNA"/>
</dbReference>
<evidence type="ECO:0000313" key="6">
    <source>
        <dbReference type="Proteomes" id="UP000295685"/>
    </source>
</evidence>
<dbReference type="InterPro" id="IPR013538">
    <property type="entry name" value="ASHA1/2-like_C"/>
</dbReference>
<comment type="caution">
    <text evidence="3">The sequence shown here is derived from an EMBL/GenBank/DDBJ whole genome shotgun (WGS) entry which is preliminary data.</text>
</comment>
<keyword evidence="5" id="KW-1185">Reference proteome</keyword>
<dbReference type="AlphaFoldDB" id="A0A4R8SH65"/>
<dbReference type="CDD" id="cd07814">
    <property type="entry name" value="SRPBCC_CalC_Aha1-like"/>
    <property type="match status" value="1"/>
</dbReference>
<dbReference type="Gene3D" id="3.30.530.20">
    <property type="match status" value="1"/>
</dbReference>
<organism evidence="3 6">
    <name type="scientific">Mycobacteroides salmoniphilum</name>
    <dbReference type="NCBI Taxonomy" id="404941"/>
    <lineage>
        <taxon>Bacteria</taxon>
        <taxon>Bacillati</taxon>
        <taxon>Actinomycetota</taxon>
        <taxon>Actinomycetes</taxon>
        <taxon>Mycobacteriales</taxon>
        <taxon>Mycobacteriaceae</taxon>
        <taxon>Mycobacteroides</taxon>
    </lineage>
</organism>
<gene>
    <name evidence="4" type="ORF">CCUG60883_02683</name>
    <name evidence="3" type="ORF">CCUG60885_02426</name>
</gene>
<proteinExistence type="inferred from homology"/>
<reference evidence="5 6" key="1">
    <citation type="journal article" date="2019" name="Sci. Rep.">
        <title>Extended insight into the Mycobacterium chelonae-abscessus complex through whole genome sequencing of Mycobacterium salmoniphilum outbreak and Mycobacterium salmoniphilum-like strains.</title>
        <authorList>
            <person name="Behra P.R.K."/>
            <person name="Das S."/>
            <person name="Pettersson B.M.F."/>
            <person name="Shirreff L."/>
            <person name="DuCote T."/>
            <person name="Jacobsson K.G."/>
            <person name="Ennis D.G."/>
            <person name="Kirsebom L.A."/>
        </authorList>
    </citation>
    <scope>NUCLEOTIDE SEQUENCE [LARGE SCALE GENOMIC DNA]</scope>
    <source>
        <strain evidence="4 5">CCUG 60883</strain>
        <strain evidence="3 6">CCUG 60885</strain>
    </source>
</reference>
<name>A0A4R8SH65_9MYCO</name>
<dbReference type="SUPFAM" id="SSF55961">
    <property type="entry name" value="Bet v1-like"/>
    <property type="match status" value="1"/>
</dbReference>
<feature type="domain" description="Activator of Hsp90 ATPase homologue 1/2-like C-terminal" evidence="2">
    <location>
        <begin position="18"/>
        <end position="142"/>
    </location>
</feature>
<dbReference type="RefSeq" id="WP_234878907.1">
    <property type="nucleotide sequence ID" value="NZ_PECK01000003.1"/>
</dbReference>
<dbReference type="InterPro" id="IPR023393">
    <property type="entry name" value="START-like_dom_sf"/>
</dbReference>
<evidence type="ECO:0000313" key="5">
    <source>
        <dbReference type="Proteomes" id="UP000294844"/>
    </source>
</evidence>
<accession>A0A4R8SH65</accession>
<evidence type="ECO:0000313" key="3">
    <source>
        <dbReference type="EMBL" id="TDZ96283.1"/>
    </source>
</evidence>
<dbReference type="Pfam" id="PF08327">
    <property type="entry name" value="AHSA1"/>
    <property type="match status" value="1"/>
</dbReference>
<evidence type="ECO:0000313" key="4">
    <source>
        <dbReference type="EMBL" id="TEA05378.1"/>
    </source>
</evidence>
<sequence>MGDLPDPTDVVADFFYPHSPARVWSVLVDPDVMGDWFVEQAGFRPVAGTRYRLVDLPVPIANYSGNIACEVLVATPNEMLTISWWDTKLPAPVAWRTSWILSTVPKGTRVVLSRPAFSSDDPAVRRMAALSDRFWPTAMTKLGRLIDRAATIPTDEGTREPSCGPSLPG</sequence>
<dbReference type="EMBL" id="PECK01000003">
    <property type="protein sequence ID" value="TDZ96283.1"/>
    <property type="molecule type" value="Genomic_DNA"/>
</dbReference>